<dbReference type="VEuPathDB" id="FungiDB:PV06_01259"/>
<gene>
    <name evidence="1" type="ORF">PV06_01259</name>
</gene>
<accession>A0A0D2CFL3</accession>
<dbReference type="EMBL" id="KN847332">
    <property type="protein sequence ID" value="KIW48692.1"/>
    <property type="molecule type" value="Genomic_DNA"/>
</dbReference>
<keyword evidence="2" id="KW-1185">Reference proteome</keyword>
<organism evidence="1 2">
    <name type="scientific">Exophiala oligosperma</name>
    <dbReference type="NCBI Taxonomy" id="215243"/>
    <lineage>
        <taxon>Eukaryota</taxon>
        <taxon>Fungi</taxon>
        <taxon>Dikarya</taxon>
        <taxon>Ascomycota</taxon>
        <taxon>Pezizomycotina</taxon>
        <taxon>Eurotiomycetes</taxon>
        <taxon>Chaetothyriomycetidae</taxon>
        <taxon>Chaetothyriales</taxon>
        <taxon>Herpotrichiellaceae</taxon>
        <taxon>Exophiala</taxon>
    </lineage>
</organism>
<protein>
    <recommendedName>
        <fullName evidence="3">AB hydrolase-1 domain-containing protein</fullName>
    </recommendedName>
</protein>
<dbReference type="RefSeq" id="XP_016268908.1">
    <property type="nucleotide sequence ID" value="XM_016401855.1"/>
</dbReference>
<proteinExistence type="predicted"/>
<evidence type="ECO:0008006" key="3">
    <source>
        <dbReference type="Google" id="ProtNLM"/>
    </source>
</evidence>
<dbReference type="AlphaFoldDB" id="A0A0D2CFL3"/>
<dbReference type="HOGENOM" id="CLU_2793983_0_0_1"/>
<dbReference type="GeneID" id="27353333"/>
<name>A0A0D2CFL3_9EURO</name>
<reference evidence="1 2" key="1">
    <citation type="submission" date="2015-01" db="EMBL/GenBank/DDBJ databases">
        <title>The Genome Sequence of Exophiala oligosperma CBS72588.</title>
        <authorList>
            <consortium name="The Broad Institute Genomics Platform"/>
            <person name="Cuomo C."/>
            <person name="de Hoog S."/>
            <person name="Gorbushina A."/>
            <person name="Stielow B."/>
            <person name="Teixiera M."/>
            <person name="Abouelleil A."/>
            <person name="Chapman S.B."/>
            <person name="Priest M."/>
            <person name="Young S.K."/>
            <person name="Wortman J."/>
            <person name="Nusbaum C."/>
            <person name="Birren B."/>
        </authorList>
    </citation>
    <scope>NUCLEOTIDE SEQUENCE [LARGE SCALE GENOMIC DNA]</scope>
    <source>
        <strain evidence="1 2">CBS 72588</strain>
    </source>
</reference>
<evidence type="ECO:0000313" key="1">
    <source>
        <dbReference type="EMBL" id="KIW48692.1"/>
    </source>
</evidence>
<sequence>MAHRDNDEHSTNAGSRLSATSCMVAISDHSTCVRDSGGEGMPIVLVHALSMDGQMWIEHGIFEALATS</sequence>
<evidence type="ECO:0000313" key="2">
    <source>
        <dbReference type="Proteomes" id="UP000053342"/>
    </source>
</evidence>
<dbReference type="Proteomes" id="UP000053342">
    <property type="component" value="Unassembled WGS sequence"/>
</dbReference>